<dbReference type="InterPro" id="IPR047794">
    <property type="entry name" value="C45_proenzyme-like"/>
</dbReference>
<keyword evidence="2" id="KW-0378">Hydrolase</keyword>
<dbReference type="Gene3D" id="3.60.60.10">
    <property type="entry name" value="Penicillin V Acylase, Chain A"/>
    <property type="match status" value="1"/>
</dbReference>
<dbReference type="GO" id="GO:0016787">
    <property type="term" value="F:hydrolase activity"/>
    <property type="evidence" value="ECO:0007669"/>
    <property type="project" value="UniProtKB-KW"/>
</dbReference>
<organism evidence="2 3">
    <name type="scientific">Owenweeksia hongkongensis (strain DSM 17368 / CIP 108786 / JCM 12287 / NRRL B-23963 / UST20020801)</name>
    <dbReference type="NCBI Taxonomy" id="926562"/>
    <lineage>
        <taxon>Bacteria</taxon>
        <taxon>Pseudomonadati</taxon>
        <taxon>Bacteroidota</taxon>
        <taxon>Flavobacteriia</taxon>
        <taxon>Flavobacteriales</taxon>
        <taxon>Owenweeksiaceae</taxon>
        <taxon>Owenweeksia</taxon>
    </lineage>
</organism>
<dbReference type="Pfam" id="PF03417">
    <property type="entry name" value="AAT"/>
    <property type="match status" value="1"/>
</dbReference>
<proteinExistence type="predicted"/>
<sequence length="333" mass="38128">MLELSFDSVAEPLLGPKWQSLYKAYWPAYKKWYESNGADKKPSLGIAKNRLQRYMPEMMPTYERMCELAGDDNTAHRFLTGWQPPAYISGCSQAVFTDSPTLVRNYDYHPHLIEGTLLHSSWNGKQVMAVSDCLMGVLDGMNSDGLVVSLTFGGRRNVGRGFGIPFVLRYILEFCSNVAEAVEVLKTVPVHMAYNIMLLDKTGAHSMIMITPQQQPRVTDMRACANHQGELRWPDTKRFPNSLERERFLNELLSRPGLTEWEMADNFLRVPLFNTRYKRGAGTIYTAVYRPAEGYMQLRWPDKTITQSFAYFEEASTPIFIYAPDLEEELKSK</sequence>
<dbReference type="AlphaFoldDB" id="G8R424"/>
<dbReference type="RefSeq" id="WP_014202440.1">
    <property type="nucleotide sequence ID" value="NC_016599.1"/>
</dbReference>
<accession>G8R424</accession>
<dbReference type="PANTHER" id="PTHR34180:SF1">
    <property type="entry name" value="BETA-ALANYL-DOPAMINE_CARCININE HYDROLASE"/>
    <property type="match status" value="1"/>
</dbReference>
<dbReference type="Proteomes" id="UP000005631">
    <property type="component" value="Chromosome"/>
</dbReference>
<dbReference type="KEGG" id="oho:Oweho_2117"/>
<dbReference type="EMBL" id="CP003156">
    <property type="protein sequence ID" value="AEV33091.1"/>
    <property type="molecule type" value="Genomic_DNA"/>
</dbReference>
<gene>
    <name evidence="2" type="ordered locus">Oweho_2117</name>
</gene>
<dbReference type="InterPro" id="IPR005079">
    <property type="entry name" value="Peptidase_C45_hydrolase"/>
</dbReference>
<dbReference type="STRING" id="926562.Oweho_2117"/>
<evidence type="ECO:0000313" key="2">
    <source>
        <dbReference type="EMBL" id="AEV33091.1"/>
    </source>
</evidence>
<dbReference type="InterPro" id="IPR047801">
    <property type="entry name" value="Peptidase_C45"/>
</dbReference>
<evidence type="ECO:0000259" key="1">
    <source>
        <dbReference type="Pfam" id="PF03417"/>
    </source>
</evidence>
<keyword evidence="3" id="KW-1185">Reference proteome</keyword>
<protein>
    <submittedName>
        <fullName evidence="2">Putative choloylglycine hydrolase</fullName>
    </submittedName>
</protein>
<dbReference type="OrthoDB" id="5480874at2"/>
<dbReference type="PATRIC" id="fig|926562.3.peg.2132"/>
<reference evidence="2 3" key="1">
    <citation type="journal article" date="2012" name="Stand. Genomic Sci.">
        <title>Genome sequence of the orange-pigmented seawater bacterium Owenweeksia hongkongensis type strain (UST20020801(T)).</title>
        <authorList>
            <person name="Riedel T."/>
            <person name="Held B."/>
            <person name="Nolan M."/>
            <person name="Lucas S."/>
            <person name="Lapidus A."/>
            <person name="Tice H."/>
            <person name="Del Rio T.G."/>
            <person name="Cheng J.F."/>
            <person name="Han C."/>
            <person name="Tapia R."/>
            <person name="Goodwin L.A."/>
            <person name="Pitluck S."/>
            <person name="Liolios K."/>
            <person name="Mavromatis K."/>
            <person name="Pagani I."/>
            <person name="Ivanova N."/>
            <person name="Mikhailova N."/>
            <person name="Pati A."/>
            <person name="Chen A."/>
            <person name="Palaniappan K."/>
            <person name="Rohde M."/>
            <person name="Tindall B.J."/>
            <person name="Detter J.C."/>
            <person name="Goker M."/>
            <person name="Woyke T."/>
            <person name="Bristow J."/>
            <person name="Eisen J.A."/>
            <person name="Markowitz V."/>
            <person name="Hugenholtz P."/>
            <person name="Klenk H.P."/>
            <person name="Kyrpides N.C."/>
        </authorList>
    </citation>
    <scope>NUCLEOTIDE SEQUENCE</scope>
    <source>
        <strain evidence="3">DSM 17368 / JCM 12287 / NRRL B-23963</strain>
    </source>
</reference>
<evidence type="ECO:0000313" key="3">
    <source>
        <dbReference type="Proteomes" id="UP000005631"/>
    </source>
</evidence>
<dbReference type="eggNOG" id="COG4927">
    <property type="taxonomic scope" value="Bacteria"/>
</dbReference>
<feature type="domain" description="Peptidase C45 hydrolase" evidence="1">
    <location>
        <begin position="100"/>
        <end position="302"/>
    </location>
</feature>
<name>G8R424_OWEHD</name>
<dbReference type="HOGENOM" id="CLU_054173_0_0_10"/>
<dbReference type="NCBIfam" id="NF040521">
    <property type="entry name" value="C45_proenzyme"/>
    <property type="match status" value="1"/>
</dbReference>
<dbReference type="PANTHER" id="PTHR34180">
    <property type="entry name" value="PEPTIDASE C45"/>
    <property type="match status" value="1"/>
</dbReference>
<dbReference type="InterPro" id="IPR029055">
    <property type="entry name" value="Ntn_hydrolases_N"/>
</dbReference>
<dbReference type="SUPFAM" id="SSF56235">
    <property type="entry name" value="N-terminal nucleophile aminohydrolases (Ntn hydrolases)"/>
    <property type="match status" value="1"/>
</dbReference>